<evidence type="ECO:0000259" key="5">
    <source>
        <dbReference type="PROSITE" id="PS50887"/>
    </source>
</evidence>
<feature type="coiled-coil region" evidence="3">
    <location>
        <begin position="249"/>
        <end position="276"/>
    </location>
</feature>
<dbReference type="Gene3D" id="1.20.58.920">
    <property type="match status" value="1"/>
</dbReference>
<feature type="transmembrane region" description="Helical" evidence="4">
    <location>
        <begin position="12"/>
        <end position="32"/>
    </location>
</feature>
<dbReference type="PROSITE" id="PS50887">
    <property type="entry name" value="GGDEF"/>
    <property type="match status" value="1"/>
</dbReference>
<dbReference type="EMBL" id="JACVEW010000005">
    <property type="protein sequence ID" value="MBP0047993.1"/>
    <property type="molecule type" value="Genomic_DNA"/>
</dbReference>
<dbReference type="SMART" id="SM00267">
    <property type="entry name" value="GGDEF"/>
    <property type="match status" value="1"/>
</dbReference>
<feature type="transmembrane region" description="Helical" evidence="4">
    <location>
        <begin position="196"/>
        <end position="216"/>
    </location>
</feature>
<dbReference type="InterPro" id="IPR000160">
    <property type="entry name" value="GGDEF_dom"/>
</dbReference>
<dbReference type="CDD" id="cd01949">
    <property type="entry name" value="GGDEF"/>
    <property type="match status" value="1"/>
</dbReference>
<keyword evidence="4" id="KW-0472">Membrane</keyword>
<dbReference type="SUPFAM" id="SSF55073">
    <property type="entry name" value="Nucleotide cyclase"/>
    <property type="match status" value="1"/>
</dbReference>
<gene>
    <name evidence="6" type="ORF">H9C73_04545</name>
</gene>
<feature type="domain" description="GGDEF" evidence="5">
    <location>
        <begin position="308"/>
        <end position="453"/>
    </location>
</feature>
<evidence type="ECO:0000256" key="1">
    <source>
        <dbReference type="ARBA" id="ARBA00012528"/>
    </source>
</evidence>
<evidence type="ECO:0000256" key="3">
    <source>
        <dbReference type="SAM" id="Coils"/>
    </source>
</evidence>
<dbReference type="Proteomes" id="UP000810171">
    <property type="component" value="Unassembled WGS sequence"/>
</dbReference>
<dbReference type="PANTHER" id="PTHR45138:SF9">
    <property type="entry name" value="DIGUANYLATE CYCLASE DGCM-RELATED"/>
    <property type="match status" value="1"/>
</dbReference>
<keyword evidence="4" id="KW-0812">Transmembrane</keyword>
<dbReference type="EC" id="2.7.7.65" evidence="1"/>
<dbReference type="RefSeq" id="WP_209286615.1">
    <property type="nucleotide sequence ID" value="NZ_JACVEW010000005.1"/>
</dbReference>
<evidence type="ECO:0000256" key="2">
    <source>
        <dbReference type="ARBA" id="ARBA00034247"/>
    </source>
</evidence>
<reference evidence="6 7" key="1">
    <citation type="submission" date="2020-09" db="EMBL/GenBank/DDBJ databases">
        <authorList>
            <person name="Tanuku N.R.S."/>
        </authorList>
    </citation>
    <scope>NUCLEOTIDE SEQUENCE [LARGE SCALE GENOMIC DNA]</scope>
    <source>
        <strain evidence="6 7">AK62</strain>
    </source>
</reference>
<keyword evidence="7" id="KW-1185">Reference proteome</keyword>
<dbReference type="Pfam" id="PF00990">
    <property type="entry name" value="GGDEF"/>
    <property type="match status" value="1"/>
</dbReference>
<dbReference type="NCBIfam" id="TIGR00254">
    <property type="entry name" value="GGDEF"/>
    <property type="match status" value="1"/>
</dbReference>
<dbReference type="InterPro" id="IPR038188">
    <property type="entry name" value="TorS_sensor_sf"/>
</dbReference>
<dbReference type="PANTHER" id="PTHR45138">
    <property type="entry name" value="REGULATORY COMPONENTS OF SENSORY TRANSDUCTION SYSTEM"/>
    <property type="match status" value="1"/>
</dbReference>
<evidence type="ECO:0000256" key="4">
    <source>
        <dbReference type="SAM" id="Phobius"/>
    </source>
</evidence>
<evidence type="ECO:0000313" key="7">
    <source>
        <dbReference type="Proteomes" id="UP000810171"/>
    </source>
</evidence>
<sequence length="460" mass="51590">MIHRHKGLGLTTKTLCLTLAVMGLILSVIITLSESYKQLHEQTRNLATSEMESLMTSVRLVQQSESLGNLGVRLTSATTHSARRRALIDLTDRMTWVGQLTNRLARQGGEPELIEQVRQTLHQLEQNTAELNLSVSERIDGNTDPGLQRHIEALSSNNRELSGQLGVLVGYFSANTRRQMVSQSEMLASDIQTQRYNLIALSLVVLLFALLTGIYFEFRIVRRILHLERTVRSPKVDIDAFDTLGGDEISRLSKTVRSYVQRIQSHEAQMRKAHQEMTYLAEHDTLTGLANRRHFQAAARRLLRESRQPLCIAIGDLDYFKRINDRYGHAAGDQVLVDLARLLEKGIRESDVLARFGGEEFAFILPVGSLEDAQKVIEKLRTRLAEHSIAAAPNQSIHLSMSFGLALVDASNLEQPLDDQRLETLLDSALRAADEALYSAKHNGRNQVELAPETLYANAI</sequence>
<dbReference type="InterPro" id="IPR043128">
    <property type="entry name" value="Rev_trsase/Diguanyl_cyclase"/>
</dbReference>
<dbReference type="Gene3D" id="6.10.340.10">
    <property type="match status" value="1"/>
</dbReference>
<comment type="catalytic activity">
    <reaction evidence="2">
        <text>2 GTP = 3',3'-c-di-GMP + 2 diphosphate</text>
        <dbReference type="Rhea" id="RHEA:24898"/>
        <dbReference type="ChEBI" id="CHEBI:33019"/>
        <dbReference type="ChEBI" id="CHEBI:37565"/>
        <dbReference type="ChEBI" id="CHEBI:58805"/>
        <dbReference type="EC" id="2.7.7.65"/>
    </reaction>
</comment>
<organism evidence="6 7">
    <name type="scientific">Marinobacterium alkalitolerans</name>
    <dbReference type="NCBI Taxonomy" id="1542925"/>
    <lineage>
        <taxon>Bacteria</taxon>
        <taxon>Pseudomonadati</taxon>
        <taxon>Pseudomonadota</taxon>
        <taxon>Gammaproteobacteria</taxon>
        <taxon>Oceanospirillales</taxon>
        <taxon>Oceanospirillaceae</taxon>
        <taxon>Marinobacterium</taxon>
    </lineage>
</organism>
<dbReference type="InterPro" id="IPR029787">
    <property type="entry name" value="Nucleotide_cyclase"/>
</dbReference>
<proteinExistence type="predicted"/>
<comment type="caution">
    <text evidence="6">The sequence shown here is derived from an EMBL/GenBank/DDBJ whole genome shotgun (WGS) entry which is preliminary data.</text>
</comment>
<keyword evidence="3" id="KW-0175">Coiled coil</keyword>
<accession>A0ABS3Z8E9</accession>
<name>A0ABS3Z8E9_9GAMM</name>
<protein>
    <recommendedName>
        <fullName evidence="1">diguanylate cyclase</fullName>
        <ecNumber evidence="1">2.7.7.65</ecNumber>
    </recommendedName>
</protein>
<keyword evidence="4" id="KW-1133">Transmembrane helix</keyword>
<evidence type="ECO:0000313" key="6">
    <source>
        <dbReference type="EMBL" id="MBP0047993.1"/>
    </source>
</evidence>
<dbReference type="Gene3D" id="3.30.70.270">
    <property type="match status" value="1"/>
</dbReference>
<dbReference type="InterPro" id="IPR050469">
    <property type="entry name" value="Diguanylate_Cyclase"/>
</dbReference>